<dbReference type="EMBL" id="RPFW01000003">
    <property type="protein sequence ID" value="TVZ04613.1"/>
    <property type="molecule type" value="Genomic_DNA"/>
</dbReference>
<dbReference type="GO" id="GO:0016020">
    <property type="term" value="C:membrane"/>
    <property type="evidence" value="ECO:0007669"/>
    <property type="project" value="TreeGrafter"/>
</dbReference>
<dbReference type="GO" id="GO:0016787">
    <property type="term" value="F:hydrolase activity"/>
    <property type="evidence" value="ECO:0007669"/>
    <property type="project" value="UniProtKB-KW"/>
</dbReference>
<proteinExistence type="predicted"/>
<comment type="caution">
    <text evidence="2">The sequence shown here is derived from an EMBL/GenBank/DDBJ whole genome shotgun (WGS) entry which is preliminary data.</text>
</comment>
<dbReference type="PRINTS" id="PR00111">
    <property type="entry name" value="ABHYDROLASE"/>
</dbReference>
<dbReference type="AlphaFoldDB" id="A0A6P2C524"/>
<dbReference type="PANTHER" id="PTHR43798">
    <property type="entry name" value="MONOACYLGLYCEROL LIPASE"/>
    <property type="match status" value="1"/>
</dbReference>
<dbReference type="InterPro" id="IPR050266">
    <property type="entry name" value="AB_hydrolase_sf"/>
</dbReference>
<protein>
    <submittedName>
        <fullName evidence="2">Alpha/beta hydrolase</fullName>
    </submittedName>
</protein>
<keyword evidence="3" id="KW-1185">Reference proteome</keyword>
<evidence type="ECO:0000313" key="3">
    <source>
        <dbReference type="Proteomes" id="UP000460272"/>
    </source>
</evidence>
<dbReference type="InterPro" id="IPR029058">
    <property type="entry name" value="AB_hydrolase_fold"/>
</dbReference>
<evidence type="ECO:0000313" key="2">
    <source>
        <dbReference type="EMBL" id="TVZ04613.1"/>
    </source>
</evidence>
<dbReference type="Proteomes" id="UP000460272">
    <property type="component" value="Unassembled WGS sequence"/>
</dbReference>
<dbReference type="OrthoDB" id="27092at2"/>
<dbReference type="RefSeq" id="WP_145854734.1">
    <property type="nucleotide sequence ID" value="NZ_RPFW01000003.1"/>
</dbReference>
<gene>
    <name evidence="2" type="ORF">EAS64_19910</name>
</gene>
<dbReference type="PANTHER" id="PTHR43798:SF33">
    <property type="entry name" value="HYDROLASE, PUTATIVE (AFU_ORTHOLOGUE AFUA_2G14860)-RELATED"/>
    <property type="match status" value="1"/>
</dbReference>
<sequence>MTTMNANTITTAAPITTYFRVCDGVRVRFADNKAHSDITTLMLAPWPESLWAFRRIWDRVSAAGRVVAIDMPGFGHSDGRTELIAPDASGAFLARLIDEWGLGAPHIVGPDVGTAAALFLAAKAPQRVTSLTVGGGAVRFPIEAGGALKDIIEAPDLDVVRGQDARTNIGYAVEPGAASDSEPDVHEDYVSAYDLGRFAESARFVRHYPEQNPVLRDLLPTISTPTQILAGRNDDLVPWSNNQYLHDLLPNSEIHSLDAGHFAWEQAAGEYGKLVADWVSGGYRSVAAG</sequence>
<accession>A0A6P2C524</accession>
<dbReference type="SUPFAM" id="SSF53474">
    <property type="entry name" value="alpha/beta-Hydrolases"/>
    <property type="match status" value="1"/>
</dbReference>
<dbReference type="Gene3D" id="3.40.50.1820">
    <property type="entry name" value="alpha/beta hydrolase"/>
    <property type="match status" value="1"/>
</dbReference>
<reference evidence="2 3" key="1">
    <citation type="submission" date="2018-11" db="EMBL/GenBank/DDBJ databases">
        <title>Trebonia kvetii gen.nov., sp.nov., a novel acidophilic actinobacterium, and proposal of the new actinobacterial family Treboniaceae fam. nov.</title>
        <authorList>
            <person name="Rapoport D."/>
            <person name="Sagova-Mareckova M."/>
            <person name="Sedlacek I."/>
            <person name="Provaznik J."/>
            <person name="Kralova S."/>
            <person name="Pavlinic D."/>
            <person name="Benes V."/>
            <person name="Kopecky J."/>
        </authorList>
    </citation>
    <scope>NUCLEOTIDE SEQUENCE [LARGE SCALE GENOMIC DNA]</scope>
    <source>
        <strain evidence="2 3">15Tr583</strain>
    </source>
</reference>
<feature type="domain" description="AB hydrolase-1" evidence="1">
    <location>
        <begin position="46"/>
        <end position="133"/>
    </location>
</feature>
<dbReference type="InterPro" id="IPR000073">
    <property type="entry name" value="AB_hydrolase_1"/>
</dbReference>
<dbReference type="Pfam" id="PF00561">
    <property type="entry name" value="Abhydrolase_1"/>
    <property type="match status" value="1"/>
</dbReference>
<keyword evidence="2" id="KW-0378">Hydrolase</keyword>
<name>A0A6P2C524_9ACTN</name>
<organism evidence="2 3">
    <name type="scientific">Trebonia kvetii</name>
    <dbReference type="NCBI Taxonomy" id="2480626"/>
    <lineage>
        <taxon>Bacteria</taxon>
        <taxon>Bacillati</taxon>
        <taxon>Actinomycetota</taxon>
        <taxon>Actinomycetes</taxon>
        <taxon>Streptosporangiales</taxon>
        <taxon>Treboniaceae</taxon>
        <taxon>Trebonia</taxon>
    </lineage>
</organism>
<evidence type="ECO:0000259" key="1">
    <source>
        <dbReference type="Pfam" id="PF00561"/>
    </source>
</evidence>